<keyword evidence="2" id="KW-1185">Reference proteome</keyword>
<dbReference type="RefSeq" id="WP_254155140.1">
    <property type="nucleotide sequence ID" value="NZ_JAHESD010000048.1"/>
</dbReference>
<evidence type="ECO:0000313" key="2">
    <source>
        <dbReference type="Proteomes" id="UP000772618"/>
    </source>
</evidence>
<dbReference type="EMBL" id="JAHESD010000048">
    <property type="protein sequence ID" value="MBT1705185.1"/>
    <property type="molecule type" value="Genomic_DNA"/>
</dbReference>
<evidence type="ECO:0000313" key="1">
    <source>
        <dbReference type="EMBL" id="MBT1705185.1"/>
    </source>
</evidence>
<proteinExistence type="predicted"/>
<reference evidence="1 2" key="1">
    <citation type="submission" date="2021-05" db="EMBL/GenBank/DDBJ databases">
        <title>A Polyphasic approach of four new species of the genus Ohtaekwangia: Ohtaekwangia histidinii sp. nov., Ohtaekwangia cretensis sp. nov., Ohtaekwangia indiensis sp. nov., Ohtaekwangia reichenbachii sp. nov. from diverse environment.</title>
        <authorList>
            <person name="Octaviana S."/>
        </authorList>
    </citation>
    <scope>NUCLEOTIDE SEQUENCE [LARGE SCALE GENOMIC DNA]</scope>
    <source>
        <strain evidence="1 2">PWU20</strain>
    </source>
</reference>
<sequence length="210" mass="24685">MGLDLFHAIPSAKTRDTFEYLTMDEFKDNPKFLEKHSHLLTEVDETEWDFEILVFPDKLTKDLITERTPSYKEKLTLVGNIDNLNLELSEVAMKNSIRNKEPLILKSIDYQLTKETAKEIYYYTVSFETGSKKIQVLYWATKGYQRKGMNRNFYDDFENRKLYFDKASVLKASSYLKPTSDDGSHNLKTHFRGNFVDNFIEGESMFFGSW</sequence>
<name>A0ABS5VWH6_9BACT</name>
<gene>
    <name evidence="1" type="ORF">KK060_17965</name>
</gene>
<accession>A0ABS5VWH6</accession>
<organism evidence="1 2">
    <name type="scientific">Chryseosolibacter indicus</name>
    <dbReference type="NCBI Taxonomy" id="2782351"/>
    <lineage>
        <taxon>Bacteria</taxon>
        <taxon>Pseudomonadati</taxon>
        <taxon>Bacteroidota</taxon>
        <taxon>Cytophagia</taxon>
        <taxon>Cytophagales</taxon>
        <taxon>Chryseotaleaceae</taxon>
        <taxon>Chryseosolibacter</taxon>
    </lineage>
</organism>
<dbReference type="Proteomes" id="UP000772618">
    <property type="component" value="Unassembled WGS sequence"/>
</dbReference>
<protein>
    <submittedName>
        <fullName evidence="1">Uncharacterized protein</fullName>
    </submittedName>
</protein>
<comment type="caution">
    <text evidence="1">The sequence shown here is derived from an EMBL/GenBank/DDBJ whole genome shotgun (WGS) entry which is preliminary data.</text>
</comment>